<evidence type="ECO:0000256" key="1">
    <source>
        <dbReference type="SAM" id="MobiDB-lite"/>
    </source>
</evidence>
<sequence>MKKFEIGKEYFTRSICDSECIFSIKITGRTAKTVSYEYMGESRRSKIRFDDSGEYIQPDRYSMAPTFRAEREVQPEEEAPAAEESAVSVPAEDAAPSNVITISQPADNGTVIVMIGQRVECVCGACYPVEGGTVIGFEDVPGGRFFRGGVFALIRWDSRPDRPERVRLSDIHRRGWRSAGGSPLGVFVAG</sequence>
<comment type="caution">
    <text evidence="2">The sequence shown here is derived from an EMBL/GenBank/DDBJ whole genome shotgun (WGS) entry which is preliminary data.</text>
</comment>
<reference evidence="2 3" key="1">
    <citation type="journal article" date="2019" name="Nat. Med.">
        <title>A library of human gut bacterial isolates paired with longitudinal multiomics data enables mechanistic microbiome research.</title>
        <authorList>
            <person name="Poyet M."/>
            <person name="Groussin M."/>
            <person name="Gibbons S.M."/>
            <person name="Avila-Pacheco J."/>
            <person name="Jiang X."/>
            <person name="Kearney S.M."/>
            <person name="Perrotta A.R."/>
            <person name="Berdy B."/>
            <person name="Zhao S."/>
            <person name="Lieberman T.D."/>
            <person name="Swanson P.K."/>
            <person name="Smith M."/>
            <person name="Roesemann S."/>
            <person name="Alexander J.E."/>
            <person name="Rich S.A."/>
            <person name="Livny J."/>
            <person name="Vlamakis H."/>
            <person name="Clish C."/>
            <person name="Bullock K."/>
            <person name="Deik A."/>
            <person name="Scott J."/>
            <person name="Pierce K.A."/>
            <person name="Xavier R.J."/>
            <person name="Alm E.J."/>
        </authorList>
    </citation>
    <scope>NUCLEOTIDE SEQUENCE [LARGE SCALE GENOMIC DNA]</scope>
    <source>
        <strain evidence="2 3">BIOML-A2</strain>
    </source>
</reference>
<proteinExistence type="predicted"/>
<dbReference type="RefSeq" id="WP_172697915.1">
    <property type="nucleotide sequence ID" value="NZ_WKPR01000020.1"/>
</dbReference>
<gene>
    <name evidence="2" type="ORF">GKE97_16930</name>
</gene>
<protein>
    <submittedName>
        <fullName evidence="2">Uncharacterized protein</fullName>
    </submittedName>
</protein>
<dbReference type="EMBL" id="WKPR01000020">
    <property type="protein sequence ID" value="MSB21191.1"/>
    <property type="molecule type" value="Genomic_DNA"/>
</dbReference>
<accession>A0A6I2R4T1</accession>
<evidence type="ECO:0000313" key="3">
    <source>
        <dbReference type="Proteomes" id="UP000434475"/>
    </source>
</evidence>
<dbReference type="Proteomes" id="UP000434475">
    <property type="component" value="Unassembled WGS sequence"/>
</dbReference>
<evidence type="ECO:0000313" key="2">
    <source>
        <dbReference type="EMBL" id="MSB21191.1"/>
    </source>
</evidence>
<feature type="region of interest" description="Disordered" evidence="1">
    <location>
        <begin position="71"/>
        <end position="90"/>
    </location>
</feature>
<dbReference type="AlphaFoldDB" id="A0A6I2R4T1"/>
<name>A0A6I2R4T1_FLAPL</name>
<organism evidence="2 3">
    <name type="scientific">Flavonifractor plautii</name>
    <name type="common">Fusobacterium plautii</name>
    <dbReference type="NCBI Taxonomy" id="292800"/>
    <lineage>
        <taxon>Bacteria</taxon>
        <taxon>Bacillati</taxon>
        <taxon>Bacillota</taxon>
        <taxon>Clostridia</taxon>
        <taxon>Eubacteriales</taxon>
        <taxon>Oscillospiraceae</taxon>
        <taxon>Flavonifractor</taxon>
    </lineage>
</organism>